<dbReference type="InterPro" id="IPR004027">
    <property type="entry name" value="SEC_C_motif"/>
</dbReference>
<evidence type="ECO:0000313" key="3">
    <source>
        <dbReference type="Proteomes" id="UP000183410"/>
    </source>
</evidence>
<evidence type="ECO:0000313" key="2">
    <source>
        <dbReference type="EMBL" id="SFE85474.1"/>
    </source>
</evidence>
<protein>
    <submittedName>
        <fullName evidence="2">SEC-C motif-containing protein</fullName>
    </submittedName>
</protein>
<dbReference type="EMBL" id="FONN01000008">
    <property type="protein sequence ID" value="SFE85474.1"/>
    <property type="molecule type" value="Genomic_DNA"/>
</dbReference>
<dbReference type="RefSeq" id="WP_046228837.1">
    <property type="nucleotide sequence ID" value="NZ_FONN01000008.1"/>
</dbReference>
<name>A0A1I2DXW4_9BACL</name>
<evidence type="ECO:0000256" key="1">
    <source>
        <dbReference type="SAM" id="MobiDB-lite"/>
    </source>
</evidence>
<dbReference type="OrthoDB" id="6399948at2"/>
<feature type="region of interest" description="Disordered" evidence="1">
    <location>
        <begin position="162"/>
        <end position="184"/>
    </location>
</feature>
<dbReference type="Proteomes" id="UP000183410">
    <property type="component" value="Unassembled WGS sequence"/>
</dbReference>
<dbReference type="Gene3D" id="3.10.450.50">
    <property type="match status" value="1"/>
</dbReference>
<reference evidence="3" key="1">
    <citation type="submission" date="2016-10" db="EMBL/GenBank/DDBJ databases">
        <authorList>
            <person name="Varghese N."/>
            <person name="Submissions S."/>
        </authorList>
    </citation>
    <scope>NUCLEOTIDE SEQUENCE [LARGE SCALE GENOMIC DNA]</scope>
    <source>
        <strain evidence="3">CGMCC 1.10223</strain>
    </source>
</reference>
<sequence length="184" mass="20539">MLKPGRNDVCHCGSGRKYKKCCIELDREEERRLAAAQASGGLQSYADIERLLDQELVWEAPSYGELARELAAQMKEGYTPAQISLALFMWKEYTDANKPSFRKSGVYCAALEYLICEIQSIPSSKAELAEKYSVSVSTLSKKCTELTSFFMEQYAELQAEQPEAAAAGDDVNAEQLQQEELVKA</sequence>
<dbReference type="Pfam" id="PF02810">
    <property type="entry name" value="SEC-C"/>
    <property type="match status" value="1"/>
</dbReference>
<proteinExistence type="predicted"/>
<keyword evidence="3" id="KW-1185">Reference proteome</keyword>
<dbReference type="SUPFAM" id="SSF103642">
    <property type="entry name" value="Sec-C motif"/>
    <property type="match status" value="1"/>
</dbReference>
<accession>A0A1I2DXW4</accession>
<organism evidence="2 3">
    <name type="scientific">Paenibacillus algorifonticola</name>
    <dbReference type="NCBI Taxonomy" id="684063"/>
    <lineage>
        <taxon>Bacteria</taxon>
        <taxon>Bacillati</taxon>
        <taxon>Bacillota</taxon>
        <taxon>Bacilli</taxon>
        <taxon>Bacillales</taxon>
        <taxon>Paenibacillaceae</taxon>
        <taxon>Paenibacillus</taxon>
    </lineage>
</organism>
<dbReference type="AlphaFoldDB" id="A0A1I2DXW4"/>
<gene>
    <name evidence="2" type="ORF">SAMN04487969_10844</name>
</gene>